<protein>
    <recommendedName>
        <fullName evidence="3">histidine kinase</fullName>
        <ecNumber evidence="3">2.7.13.3</ecNumber>
    </recommendedName>
</protein>
<keyword evidence="5" id="KW-0808">Transferase</keyword>
<dbReference type="PANTHER" id="PTHR45436">
    <property type="entry name" value="SENSOR HISTIDINE KINASE YKOH"/>
    <property type="match status" value="1"/>
</dbReference>
<dbReference type="GO" id="GO:0000155">
    <property type="term" value="F:phosphorelay sensor kinase activity"/>
    <property type="evidence" value="ECO:0007669"/>
    <property type="project" value="InterPro"/>
</dbReference>
<dbReference type="Proteomes" id="UP000278962">
    <property type="component" value="Unassembled WGS sequence"/>
</dbReference>
<dbReference type="InterPro" id="IPR004358">
    <property type="entry name" value="Sig_transdc_His_kin-like_C"/>
</dbReference>
<feature type="domain" description="Histidine kinase" evidence="12">
    <location>
        <begin position="269"/>
        <end position="479"/>
    </location>
</feature>
<dbReference type="OrthoDB" id="9786919at2"/>
<evidence type="ECO:0000313" key="14">
    <source>
        <dbReference type="EMBL" id="RKQ87465.1"/>
    </source>
</evidence>
<dbReference type="EC" id="2.7.13.3" evidence="3"/>
<reference evidence="14 15" key="1">
    <citation type="submission" date="2018-10" db="EMBL/GenBank/DDBJ databases">
        <title>Genomic Encyclopedia of Archaeal and Bacterial Type Strains, Phase II (KMG-II): from individual species to whole genera.</title>
        <authorList>
            <person name="Goeker M."/>
        </authorList>
    </citation>
    <scope>NUCLEOTIDE SEQUENCE [LARGE SCALE GENOMIC DNA]</scope>
    <source>
        <strain evidence="14 15">DSM 14954</strain>
    </source>
</reference>
<sequence>MASPVSSTRSAARATYSAYKRQPIRWRLAGGSAALTLIILLGFAVIVGTLTTRAIQADFNRQVSSAADRLQQRLEYTPVGRDDNGNPQFRSNTDLDAYTSGSNAVVRVVYTNGARFDGSSNAPSFGEPAVGGREIDGWRVETRELRLFPGDSAVYLFVYVQYARRLSDVQATANRVKVFLGLGVLGGTGLALLAGLATARRAMEPIAELTAAAREVERTRDASLTIPRPEAEDEVAELATTLESMLHALDEARAETEHSLARQREFVADASHELRTPLTSVLANLELLEETLTGEHKEAAASALRSSKRMRRLVADLLLLARQDAGRTPIQHRPVDLSEVVAAAASELEPVAGDHDISITAAPGAEVEGVQDELHRLVLNLMENALRHTDPGTAVEASVERQNGHVVLAVEDDGPGIAPELREKVFERFFRAHGDRSGSSGLGLAIVKAVAESHDGSVSLEPPLDGRGARFVVRFPALP</sequence>
<keyword evidence="8 11" id="KW-1133">Transmembrane helix</keyword>
<dbReference type="Gene3D" id="3.30.565.10">
    <property type="entry name" value="Histidine kinase-like ATPase, C-terminal domain"/>
    <property type="match status" value="1"/>
</dbReference>
<keyword evidence="7 14" id="KW-0418">Kinase</keyword>
<accession>A0A660L2D3</accession>
<evidence type="ECO:0000256" key="10">
    <source>
        <dbReference type="ARBA" id="ARBA00023136"/>
    </source>
</evidence>
<evidence type="ECO:0000256" key="4">
    <source>
        <dbReference type="ARBA" id="ARBA00022553"/>
    </source>
</evidence>
<keyword evidence="9" id="KW-0902">Two-component regulatory system</keyword>
<name>A0A660L2D3_9ACTN</name>
<evidence type="ECO:0000256" key="9">
    <source>
        <dbReference type="ARBA" id="ARBA00023012"/>
    </source>
</evidence>
<dbReference type="InterPro" id="IPR005467">
    <property type="entry name" value="His_kinase_dom"/>
</dbReference>
<comment type="catalytic activity">
    <reaction evidence="1">
        <text>ATP + protein L-histidine = ADP + protein N-phospho-L-histidine.</text>
        <dbReference type="EC" id="2.7.13.3"/>
    </reaction>
</comment>
<dbReference type="GO" id="GO:0005886">
    <property type="term" value="C:plasma membrane"/>
    <property type="evidence" value="ECO:0007669"/>
    <property type="project" value="UniProtKB-SubCell"/>
</dbReference>
<dbReference type="FunFam" id="1.10.287.130:FF:000001">
    <property type="entry name" value="Two-component sensor histidine kinase"/>
    <property type="match status" value="1"/>
</dbReference>
<dbReference type="RefSeq" id="WP_121256046.1">
    <property type="nucleotide sequence ID" value="NZ_RBIL01000002.1"/>
</dbReference>
<dbReference type="SMART" id="SM00388">
    <property type="entry name" value="HisKA"/>
    <property type="match status" value="1"/>
</dbReference>
<dbReference type="Gene3D" id="6.10.340.10">
    <property type="match status" value="1"/>
</dbReference>
<dbReference type="Pfam" id="PF02518">
    <property type="entry name" value="HATPase_c"/>
    <property type="match status" value="1"/>
</dbReference>
<dbReference type="Gene3D" id="1.10.287.130">
    <property type="match status" value="1"/>
</dbReference>
<dbReference type="EMBL" id="RBIL01000002">
    <property type="protein sequence ID" value="RKQ87465.1"/>
    <property type="molecule type" value="Genomic_DNA"/>
</dbReference>
<dbReference type="CDD" id="cd00082">
    <property type="entry name" value="HisKA"/>
    <property type="match status" value="1"/>
</dbReference>
<evidence type="ECO:0000256" key="8">
    <source>
        <dbReference type="ARBA" id="ARBA00022989"/>
    </source>
</evidence>
<dbReference type="SUPFAM" id="SSF47384">
    <property type="entry name" value="Homodimeric domain of signal transducing histidine kinase"/>
    <property type="match status" value="1"/>
</dbReference>
<gene>
    <name evidence="14" type="ORF">C8N24_5487</name>
</gene>
<proteinExistence type="predicted"/>
<evidence type="ECO:0000256" key="5">
    <source>
        <dbReference type="ARBA" id="ARBA00022679"/>
    </source>
</evidence>
<dbReference type="Pfam" id="PF00512">
    <property type="entry name" value="HisKA"/>
    <property type="match status" value="1"/>
</dbReference>
<dbReference type="InterPro" id="IPR036890">
    <property type="entry name" value="HATPase_C_sf"/>
</dbReference>
<keyword evidence="10 11" id="KW-0472">Membrane</keyword>
<feature type="transmembrane region" description="Helical" evidence="11">
    <location>
        <begin position="28"/>
        <end position="50"/>
    </location>
</feature>
<feature type="domain" description="HAMP" evidence="13">
    <location>
        <begin position="200"/>
        <end position="254"/>
    </location>
</feature>
<evidence type="ECO:0000256" key="11">
    <source>
        <dbReference type="SAM" id="Phobius"/>
    </source>
</evidence>
<dbReference type="PROSITE" id="PS50885">
    <property type="entry name" value="HAMP"/>
    <property type="match status" value="1"/>
</dbReference>
<evidence type="ECO:0000256" key="3">
    <source>
        <dbReference type="ARBA" id="ARBA00012438"/>
    </source>
</evidence>
<dbReference type="SMART" id="SM00304">
    <property type="entry name" value="HAMP"/>
    <property type="match status" value="1"/>
</dbReference>
<evidence type="ECO:0000256" key="2">
    <source>
        <dbReference type="ARBA" id="ARBA00004236"/>
    </source>
</evidence>
<dbReference type="Pfam" id="PF00672">
    <property type="entry name" value="HAMP"/>
    <property type="match status" value="1"/>
</dbReference>
<dbReference type="CDD" id="cd00075">
    <property type="entry name" value="HATPase"/>
    <property type="match status" value="1"/>
</dbReference>
<evidence type="ECO:0000256" key="6">
    <source>
        <dbReference type="ARBA" id="ARBA00022692"/>
    </source>
</evidence>
<comment type="subcellular location">
    <subcellularLocation>
        <location evidence="2">Cell membrane</location>
    </subcellularLocation>
</comment>
<dbReference type="InterPro" id="IPR050428">
    <property type="entry name" value="TCS_sensor_his_kinase"/>
</dbReference>
<evidence type="ECO:0000256" key="1">
    <source>
        <dbReference type="ARBA" id="ARBA00000085"/>
    </source>
</evidence>
<dbReference type="SUPFAM" id="SSF55874">
    <property type="entry name" value="ATPase domain of HSP90 chaperone/DNA topoisomerase II/histidine kinase"/>
    <property type="match status" value="1"/>
</dbReference>
<comment type="caution">
    <text evidence="14">The sequence shown here is derived from an EMBL/GenBank/DDBJ whole genome shotgun (WGS) entry which is preliminary data.</text>
</comment>
<dbReference type="InterPro" id="IPR003660">
    <property type="entry name" value="HAMP_dom"/>
</dbReference>
<keyword evidence="15" id="KW-1185">Reference proteome</keyword>
<dbReference type="InterPro" id="IPR003594">
    <property type="entry name" value="HATPase_dom"/>
</dbReference>
<dbReference type="SMART" id="SM00387">
    <property type="entry name" value="HATPase_c"/>
    <property type="match status" value="1"/>
</dbReference>
<dbReference type="PRINTS" id="PR00344">
    <property type="entry name" value="BCTRLSENSOR"/>
</dbReference>
<evidence type="ECO:0000259" key="13">
    <source>
        <dbReference type="PROSITE" id="PS50885"/>
    </source>
</evidence>
<dbReference type="PANTHER" id="PTHR45436:SF5">
    <property type="entry name" value="SENSOR HISTIDINE KINASE TRCS"/>
    <property type="match status" value="1"/>
</dbReference>
<organism evidence="14 15">
    <name type="scientific">Solirubrobacter pauli</name>
    <dbReference type="NCBI Taxonomy" id="166793"/>
    <lineage>
        <taxon>Bacteria</taxon>
        <taxon>Bacillati</taxon>
        <taxon>Actinomycetota</taxon>
        <taxon>Thermoleophilia</taxon>
        <taxon>Solirubrobacterales</taxon>
        <taxon>Solirubrobacteraceae</taxon>
        <taxon>Solirubrobacter</taxon>
    </lineage>
</organism>
<keyword evidence="6 11" id="KW-0812">Transmembrane</keyword>
<keyword evidence="4" id="KW-0597">Phosphoprotein</keyword>
<dbReference type="AlphaFoldDB" id="A0A660L2D3"/>
<dbReference type="InterPro" id="IPR003661">
    <property type="entry name" value="HisK_dim/P_dom"/>
</dbReference>
<dbReference type="CDD" id="cd06225">
    <property type="entry name" value="HAMP"/>
    <property type="match status" value="1"/>
</dbReference>
<evidence type="ECO:0000259" key="12">
    <source>
        <dbReference type="PROSITE" id="PS50109"/>
    </source>
</evidence>
<dbReference type="InterPro" id="IPR036097">
    <property type="entry name" value="HisK_dim/P_sf"/>
</dbReference>
<evidence type="ECO:0000313" key="15">
    <source>
        <dbReference type="Proteomes" id="UP000278962"/>
    </source>
</evidence>
<dbReference type="PROSITE" id="PS50109">
    <property type="entry name" value="HIS_KIN"/>
    <property type="match status" value="1"/>
</dbReference>
<evidence type="ECO:0000256" key="7">
    <source>
        <dbReference type="ARBA" id="ARBA00022777"/>
    </source>
</evidence>